<reference evidence="4 6" key="1">
    <citation type="journal article" date="2012" name="Nature">
        <title>Algal genomes reveal evolutionary mosaicism and the fate of nucleomorphs.</title>
        <authorList>
            <consortium name="DOE Joint Genome Institute"/>
            <person name="Curtis B.A."/>
            <person name="Tanifuji G."/>
            <person name="Burki F."/>
            <person name="Gruber A."/>
            <person name="Irimia M."/>
            <person name="Maruyama S."/>
            <person name="Arias M.C."/>
            <person name="Ball S.G."/>
            <person name="Gile G.H."/>
            <person name="Hirakawa Y."/>
            <person name="Hopkins J.F."/>
            <person name="Kuo A."/>
            <person name="Rensing S.A."/>
            <person name="Schmutz J."/>
            <person name="Symeonidi A."/>
            <person name="Elias M."/>
            <person name="Eveleigh R.J."/>
            <person name="Herman E.K."/>
            <person name="Klute M.J."/>
            <person name="Nakayama T."/>
            <person name="Obornik M."/>
            <person name="Reyes-Prieto A."/>
            <person name="Armbrust E.V."/>
            <person name="Aves S.J."/>
            <person name="Beiko R.G."/>
            <person name="Coutinho P."/>
            <person name="Dacks J.B."/>
            <person name="Durnford D.G."/>
            <person name="Fast N.M."/>
            <person name="Green B.R."/>
            <person name="Grisdale C.J."/>
            <person name="Hempel F."/>
            <person name="Henrissat B."/>
            <person name="Hoppner M.P."/>
            <person name="Ishida K."/>
            <person name="Kim E."/>
            <person name="Koreny L."/>
            <person name="Kroth P.G."/>
            <person name="Liu Y."/>
            <person name="Malik S.B."/>
            <person name="Maier U.G."/>
            <person name="McRose D."/>
            <person name="Mock T."/>
            <person name="Neilson J.A."/>
            <person name="Onodera N.T."/>
            <person name="Poole A.M."/>
            <person name="Pritham E.J."/>
            <person name="Richards T.A."/>
            <person name="Rocap G."/>
            <person name="Roy S.W."/>
            <person name="Sarai C."/>
            <person name="Schaack S."/>
            <person name="Shirato S."/>
            <person name="Slamovits C.H."/>
            <person name="Spencer D.F."/>
            <person name="Suzuki S."/>
            <person name="Worden A.Z."/>
            <person name="Zauner S."/>
            <person name="Barry K."/>
            <person name="Bell C."/>
            <person name="Bharti A.K."/>
            <person name="Crow J.A."/>
            <person name="Grimwood J."/>
            <person name="Kramer R."/>
            <person name="Lindquist E."/>
            <person name="Lucas S."/>
            <person name="Salamov A."/>
            <person name="McFadden G.I."/>
            <person name="Lane C.E."/>
            <person name="Keeling P.J."/>
            <person name="Gray M.W."/>
            <person name="Grigoriev I.V."/>
            <person name="Archibald J.M."/>
        </authorList>
    </citation>
    <scope>NUCLEOTIDE SEQUENCE</scope>
    <source>
        <strain evidence="4 6">CCMP2712</strain>
    </source>
</reference>
<feature type="signal peptide" evidence="2">
    <location>
        <begin position="1"/>
        <end position="27"/>
    </location>
</feature>
<reference evidence="6" key="2">
    <citation type="submission" date="2012-11" db="EMBL/GenBank/DDBJ databases">
        <authorList>
            <person name="Kuo A."/>
            <person name="Curtis B.A."/>
            <person name="Tanifuji G."/>
            <person name="Burki F."/>
            <person name="Gruber A."/>
            <person name="Irimia M."/>
            <person name="Maruyama S."/>
            <person name="Arias M.C."/>
            <person name="Ball S.G."/>
            <person name="Gile G.H."/>
            <person name="Hirakawa Y."/>
            <person name="Hopkins J.F."/>
            <person name="Rensing S.A."/>
            <person name="Schmutz J."/>
            <person name="Symeonidi A."/>
            <person name="Elias M."/>
            <person name="Eveleigh R.J."/>
            <person name="Herman E.K."/>
            <person name="Klute M.J."/>
            <person name="Nakayama T."/>
            <person name="Obornik M."/>
            <person name="Reyes-Prieto A."/>
            <person name="Armbrust E.V."/>
            <person name="Aves S.J."/>
            <person name="Beiko R.G."/>
            <person name="Coutinho P."/>
            <person name="Dacks J.B."/>
            <person name="Durnford D.G."/>
            <person name="Fast N.M."/>
            <person name="Green B.R."/>
            <person name="Grisdale C."/>
            <person name="Hempe F."/>
            <person name="Henrissat B."/>
            <person name="Hoppner M.P."/>
            <person name="Ishida K.-I."/>
            <person name="Kim E."/>
            <person name="Koreny L."/>
            <person name="Kroth P.G."/>
            <person name="Liu Y."/>
            <person name="Malik S.-B."/>
            <person name="Maier U.G."/>
            <person name="McRose D."/>
            <person name="Mock T."/>
            <person name="Neilson J.A."/>
            <person name="Onodera N.T."/>
            <person name="Poole A.M."/>
            <person name="Pritham E.J."/>
            <person name="Richards T.A."/>
            <person name="Rocap G."/>
            <person name="Roy S.W."/>
            <person name="Sarai C."/>
            <person name="Schaack S."/>
            <person name="Shirato S."/>
            <person name="Slamovits C.H."/>
            <person name="Spencer D.F."/>
            <person name="Suzuki S."/>
            <person name="Worden A.Z."/>
            <person name="Zauner S."/>
            <person name="Barry K."/>
            <person name="Bell C."/>
            <person name="Bharti A.K."/>
            <person name="Crow J.A."/>
            <person name="Grimwood J."/>
            <person name="Kramer R."/>
            <person name="Lindquist E."/>
            <person name="Lucas S."/>
            <person name="Salamov A."/>
            <person name="McFadden G.I."/>
            <person name="Lane C.E."/>
            <person name="Keeling P.J."/>
            <person name="Gray M.W."/>
            <person name="Grigoriev I.V."/>
            <person name="Archibald J.M."/>
        </authorList>
    </citation>
    <scope>NUCLEOTIDE SEQUENCE</scope>
    <source>
        <strain evidence="6">CCMP2712</strain>
    </source>
</reference>
<dbReference type="KEGG" id="gtt:GUITHDRAFT_143201"/>
<evidence type="ECO:0000256" key="2">
    <source>
        <dbReference type="SAM" id="SignalP"/>
    </source>
</evidence>
<dbReference type="Pfam" id="PF00856">
    <property type="entry name" value="SET"/>
    <property type="match status" value="1"/>
</dbReference>
<keyword evidence="6" id="KW-1185">Reference proteome</keyword>
<feature type="chain" id="PRO_5008770513" description="SET domain-containing protein" evidence="2">
    <location>
        <begin position="28"/>
        <end position="496"/>
    </location>
</feature>
<dbReference type="InterPro" id="IPR053185">
    <property type="entry name" value="SET_domain_protein"/>
</dbReference>
<dbReference type="Gene3D" id="2.170.270.10">
    <property type="entry name" value="SET domain"/>
    <property type="match status" value="1"/>
</dbReference>
<dbReference type="InterPro" id="IPR001214">
    <property type="entry name" value="SET_dom"/>
</dbReference>
<sequence length="496" mass="56409">MLPVASLTHLLLVSSVLLLLFVSNLRAEPVVIDTHSARGRITVADRNYEVGEEVLAEAASLVWPANSDSSFVLKFLEGGEEEREAILQLAHLPTDAKTERIARLRAAAEEVYDSMRERMEAAGWEEEDVHRLLIIKDTNCFPFYGRRASGYEEGTSVGADRLALFPRCAKVNHSCRPNVMFSSQTEDGKLRLIAMRRIERGEEVTFSYLGEDGDVMSREERRERMRGKDFLCSCARCEGVDDVRGIRCPACGIIRYPLPETAAKEEEEAGSAGGVVEREKWTACRCEGEGGGDSVRDLVEWEEEAGRRMLQFLGKCRDFDRQLPDPRELEEMVKEAQGKLSPSHFLVAQGQELLAKVWSSYAHRMEKREDFVAPFLLSSRDCRGRAARSFFLAIRVREELEEKWEEGRECSKEETGVNSKRGGEEGGGRREGGERAVFSCTRLAFSAAENLMRSEMKEWREEAEDVTRYVKMMKRRYGEDDEDVRKIERFVNELIV</sequence>
<dbReference type="CDD" id="cd20071">
    <property type="entry name" value="SET_SMYD"/>
    <property type="match status" value="1"/>
</dbReference>
<dbReference type="GeneID" id="17296534"/>
<dbReference type="SUPFAM" id="SSF82199">
    <property type="entry name" value="SET domain"/>
    <property type="match status" value="1"/>
</dbReference>
<dbReference type="InterPro" id="IPR046341">
    <property type="entry name" value="SET_dom_sf"/>
</dbReference>
<reference evidence="5" key="3">
    <citation type="submission" date="2016-03" db="UniProtKB">
        <authorList>
            <consortium name="EnsemblProtists"/>
        </authorList>
    </citation>
    <scope>IDENTIFICATION</scope>
</reference>
<proteinExistence type="predicted"/>
<dbReference type="RefSeq" id="XP_005826792.1">
    <property type="nucleotide sequence ID" value="XM_005826735.1"/>
</dbReference>
<name>L1IUQ8_GUITC</name>
<keyword evidence="2" id="KW-0732">Signal</keyword>
<dbReference type="Proteomes" id="UP000011087">
    <property type="component" value="Unassembled WGS sequence"/>
</dbReference>
<dbReference type="HOGENOM" id="CLU_550378_0_0_1"/>
<feature type="domain" description="SET" evidence="3">
    <location>
        <begin position="28"/>
        <end position="209"/>
    </location>
</feature>
<feature type="region of interest" description="Disordered" evidence="1">
    <location>
        <begin position="408"/>
        <end position="432"/>
    </location>
</feature>
<dbReference type="PANTHER" id="PTHR47332:SF4">
    <property type="entry name" value="SET DOMAIN-CONTAINING PROTEIN 5"/>
    <property type="match status" value="1"/>
</dbReference>
<dbReference type="STRING" id="905079.L1IUQ8"/>
<evidence type="ECO:0000313" key="6">
    <source>
        <dbReference type="Proteomes" id="UP000011087"/>
    </source>
</evidence>
<dbReference type="OrthoDB" id="265717at2759"/>
<dbReference type="PaxDb" id="55529-EKX39812"/>
<gene>
    <name evidence="4" type="ORF">GUITHDRAFT_143201</name>
</gene>
<evidence type="ECO:0000259" key="3">
    <source>
        <dbReference type="PROSITE" id="PS50280"/>
    </source>
</evidence>
<accession>L1IUQ8</accession>
<dbReference type="SMART" id="SM00317">
    <property type="entry name" value="SET"/>
    <property type="match status" value="1"/>
</dbReference>
<dbReference type="EMBL" id="JH993036">
    <property type="protein sequence ID" value="EKX39812.1"/>
    <property type="molecule type" value="Genomic_DNA"/>
</dbReference>
<dbReference type="AlphaFoldDB" id="L1IUQ8"/>
<evidence type="ECO:0000313" key="4">
    <source>
        <dbReference type="EMBL" id="EKX39812.1"/>
    </source>
</evidence>
<protein>
    <recommendedName>
        <fullName evidence="3">SET domain-containing protein</fullName>
    </recommendedName>
</protein>
<dbReference type="PROSITE" id="PS50280">
    <property type="entry name" value="SET"/>
    <property type="match status" value="1"/>
</dbReference>
<organism evidence="4">
    <name type="scientific">Guillardia theta (strain CCMP2712)</name>
    <name type="common">Cryptophyte</name>
    <dbReference type="NCBI Taxonomy" id="905079"/>
    <lineage>
        <taxon>Eukaryota</taxon>
        <taxon>Cryptophyceae</taxon>
        <taxon>Pyrenomonadales</taxon>
        <taxon>Geminigeraceae</taxon>
        <taxon>Guillardia</taxon>
    </lineage>
</organism>
<dbReference type="PANTHER" id="PTHR47332">
    <property type="entry name" value="SET DOMAIN-CONTAINING PROTEIN 5"/>
    <property type="match status" value="1"/>
</dbReference>
<evidence type="ECO:0000256" key="1">
    <source>
        <dbReference type="SAM" id="MobiDB-lite"/>
    </source>
</evidence>
<evidence type="ECO:0000313" key="5">
    <source>
        <dbReference type="EnsemblProtists" id="EKX39812"/>
    </source>
</evidence>
<dbReference type="EnsemblProtists" id="EKX39812">
    <property type="protein sequence ID" value="EKX39812"/>
    <property type="gene ID" value="GUITHDRAFT_143201"/>
</dbReference>